<keyword evidence="5" id="KW-0482">Metalloprotease</keyword>
<keyword evidence="10" id="KW-1185">Reference proteome</keyword>
<accession>A0A4R6ZNM8</accession>
<comment type="caution">
    <text evidence="9">The sequence shown here is derived from an EMBL/GenBank/DDBJ whole genome shotgun (WGS) entry which is preliminary data.</text>
</comment>
<dbReference type="Proteomes" id="UP000295558">
    <property type="component" value="Unassembled WGS sequence"/>
</dbReference>
<keyword evidence="9" id="KW-0031">Aminopeptidase</keyword>
<dbReference type="GO" id="GO:0004177">
    <property type="term" value="F:aminopeptidase activity"/>
    <property type="evidence" value="ECO:0007669"/>
    <property type="project" value="UniProtKB-UniRule"/>
</dbReference>
<dbReference type="EMBL" id="SNZK01000003">
    <property type="protein sequence ID" value="TDR54097.1"/>
    <property type="molecule type" value="Genomic_DNA"/>
</dbReference>
<feature type="active site" description="Proton acceptor" evidence="7">
    <location>
        <position position="135"/>
    </location>
</feature>
<dbReference type="OrthoDB" id="9776600at2"/>
<dbReference type="STRING" id="1265846.PROCOU_03949"/>
<dbReference type="PANTHER" id="PTHR42994">
    <property type="entry name" value="PEPTIDASE T"/>
    <property type="match status" value="1"/>
</dbReference>
<evidence type="ECO:0000313" key="9">
    <source>
        <dbReference type="EMBL" id="TDR54097.1"/>
    </source>
</evidence>
<evidence type="ECO:0000256" key="1">
    <source>
        <dbReference type="ARBA" id="ARBA00001947"/>
    </source>
</evidence>
<dbReference type="GO" id="GO:0006508">
    <property type="term" value="P:proteolysis"/>
    <property type="evidence" value="ECO:0007669"/>
    <property type="project" value="UniProtKB-KW"/>
</dbReference>
<comment type="cofactor">
    <cofactor evidence="8">
        <name>a divalent metal cation</name>
        <dbReference type="ChEBI" id="CHEBI:60240"/>
    </cofactor>
    <text evidence="8">Binds 2 divalent metal cations per subunit.</text>
</comment>
<dbReference type="PIRSF" id="PIRSF001123">
    <property type="entry name" value="PepA_GA"/>
    <property type="match status" value="1"/>
</dbReference>
<dbReference type="GO" id="GO:0008237">
    <property type="term" value="F:metallopeptidase activity"/>
    <property type="evidence" value="ECO:0007669"/>
    <property type="project" value="UniProtKB-KW"/>
</dbReference>
<evidence type="ECO:0000256" key="2">
    <source>
        <dbReference type="ARBA" id="ARBA00022670"/>
    </source>
</evidence>
<keyword evidence="2" id="KW-0645">Protease</keyword>
<evidence type="ECO:0000256" key="4">
    <source>
        <dbReference type="ARBA" id="ARBA00022801"/>
    </source>
</evidence>
<organism evidence="9 10">
    <name type="scientific">Listeria rocourtiae</name>
    <dbReference type="NCBI Taxonomy" id="647910"/>
    <lineage>
        <taxon>Bacteria</taxon>
        <taxon>Bacillati</taxon>
        <taxon>Bacillota</taxon>
        <taxon>Bacilli</taxon>
        <taxon>Bacillales</taxon>
        <taxon>Listeriaceae</taxon>
        <taxon>Listeria</taxon>
    </lineage>
</organism>
<feature type="binding site" evidence="8">
    <location>
        <position position="102"/>
    </location>
    <ligand>
        <name>Zn(2+)</name>
        <dbReference type="ChEBI" id="CHEBI:29105"/>
        <label>1</label>
    </ligand>
</feature>
<dbReference type="PROSITE" id="PS00758">
    <property type="entry name" value="ARGE_DAPE_CPG2_1"/>
    <property type="match status" value="1"/>
</dbReference>
<dbReference type="PANTHER" id="PTHR42994:SF2">
    <property type="entry name" value="PEPTIDASE"/>
    <property type="match status" value="1"/>
</dbReference>
<evidence type="ECO:0000256" key="7">
    <source>
        <dbReference type="PIRSR" id="PIRSR001123-1"/>
    </source>
</evidence>
<dbReference type="AlphaFoldDB" id="A0A4R6ZNM8"/>
<keyword evidence="3 8" id="KW-0479">Metal-binding</keyword>
<keyword evidence="4" id="KW-0378">Hydrolase</keyword>
<evidence type="ECO:0000256" key="5">
    <source>
        <dbReference type="ARBA" id="ARBA00023049"/>
    </source>
</evidence>
<sequence>MTQAHVQELFLELVAIPSKSGQEQEIMAHIQTFFKKIGIEVKTSKQQAGLVATIPATNQELEQTPVIAFSAHLDTATSVDPPEVIITNGYIETANRALLGADDKAGVAAMLAVAKYLSKNAEPHGQVEFIFTTKEEEGLIGAKLFDLDLVDATFGYCLDAPGSVGGIIHTSKTHLQLDFWIEVAMPHEKSAIQIARDAMKKIHKNLAFRDGIAWQVYHFGGEILENGNEKVTILSEFSADSPLKNCLLYVDQIKQIFIETGVTYKADVQDVTHMSYHYFSLTEKNHVYKIASKAMQALEITPKRLKLEGGTDANVFNDRGIPFIVLSAGFENPHTTSERIASTELDKLTKLILEIIKITAN</sequence>
<reference evidence="9 10" key="1">
    <citation type="submission" date="2019-03" db="EMBL/GenBank/DDBJ databases">
        <title>Genomic Encyclopedia of Type Strains, Phase III (KMG-III): the genomes of soil and plant-associated and newly described type strains.</title>
        <authorList>
            <person name="Whitman W."/>
        </authorList>
    </citation>
    <scope>NUCLEOTIDE SEQUENCE [LARGE SCALE GENOMIC DNA]</scope>
    <source>
        <strain evidence="9 10">CECT 7972</strain>
    </source>
</reference>
<protein>
    <submittedName>
        <fullName evidence="9">Tripeptide aminopeptidase</fullName>
    </submittedName>
</protein>
<dbReference type="SUPFAM" id="SSF53187">
    <property type="entry name" value="Zn-dependent exopeptidases"/>
    <property type="match status" value="1"/>
</dbReference>
<dbReference type="InterPro" id="IPR001261">
    <property type="entry name" value="ArgE/DapE_CS"/>
</dbReference>
<dbReference type="InterPro" id="IPR002933">
    <property type="entry name" value="Peptidase_M20"/>
</dbReference>
<feature type="binding site" evidence="8">
    <location>
        <position position="159"/>
    </location>
    <ligand>
        <name>Zn(2+)</name>
        <dbReference type="ChEBI" id="CHEBI:29105"/>
        <label>1</label>
    </ligand>
</feature>
<dbReference type="Pfam" id="PF01546">
    <property type="entry name" value="Peptidase_M20"/>
    <property type="match status" value="1"/>
</dbReference>
<evidence type="ECO:0000256" key="3">
    <source>
        <dbReference type="ARBA" id="ARBA00022723"/>
    </source>
</evidence>
<dbReference type="Gene3D" id="3.40.630.10">
    <property type="entry name" value="Zn peptidases"/>
    <property type="match status" value="2"/>
</dbReference>
<evidence type="ECO:0000256" key="6">
    <source>
        <dbReference type="PIRNR" id="PIRNR001123"/>
    </source>
</evidence>
<evidence type="ECO:0000256" key="8">
    <source>
        <dbReference type="PIRSR" id="PIRSR001123-2"/>
    </source>
</evidence>
<dbReference type="GO" id="GO:0046872">
    <property type="term" value="F:metal ion binding"/>
    <property type="evidence" value="ECO:0007669"/>
    <property type="project" value="UniProtKB-UniRule"/>
</dbReference>
<evidence type="ECO:0000313" key="10">
    <source>
        <dbReference type="Proteomes" id="UP000295558"/>
    </source>
</evidence>
<dbReference type="InterPro" id="IPR008007">
    <property type="entry name" value="Peptidase_M42"/>
</dbReference>
<feature type="binding site" evidence="8">
    <location>
        <position position="102"/>
    </location>
    <ligand>
        <name>Zn(2+)</name>
        <dbReference type="ChEBI" id="CHEBI:29105"/>
        <label>2</label>
    </ligand>
</feature>
<gene>
    <name evidence="9" type="ORF">DFP96_103196</name>
</gene>
<dbReference type="RefSeq" id="WP_036069621.1">
    <property type="nucleotide sequence ID" value="NZ_SNZK01000003.1"/>
</dbReference>
<feature type="binding site" evidence="8">
    <location>
        <position position="136"/>
    </location>
    <ligand>
        <name>Zn(2+)</name>
        <dbReference type="ChEBI" id="CHEBI:29105"/>
        <label>2</label>
    </ligand>
</feature>
<comment type="cofactor">
    <cofactor evidence="1">
        <name>Zn(2+)</name>
        <dbReference type="ChEBI" id="CHEBI:29105"/>
    </cofactor>
</comment>
<name>A0A4R6ZNM8_9LIST</name>
<proteinExistence type="inferred from homology"/>
<comment type="similarity">
    <text evidence="6">Belongs to the peptidase M42 family.</text>
</comment>